<proteinExistence type="predicted"/>
<name>A0ABP0X897_9BRYO</name>
<accession>A0ABP0X897</accession>
<evidence type="ECO:0000256" key="1">
    <source>
        <dbReference type="SAM" id="MobiDB-lite"/>
    </source>
</evidence>
<reference evidence="2" key="1">
    <citation type="submission" date="2024-02" db="EMBL/GenBank/DDBJ databases">
        <authorList>
            <consortium name="ELIXIR-Norway"/>
            <consortium name="Elixir Norway"/>
        </authorList>
    </citation>
    <scope>NUCLEOTIDE SEQUENCE</scope>
</reference>
<evidence type="ECO:0000313" key="3">
    <source>
        <dbReference type="Proteomes" id="UP001497444"/>
    </source>
</evidence>
<dbReference type="EMBL" id="OZ020101">
    <property type="protein sequence ID" value="CAK9274784.1"/>
    <property type="molecule type" value="Genomic_DNA"/>
</dbReference>
<organism evidence="2 3">
    <name type="scientific">Sphagnum jensenii</name>
    <dbReference type="NCBI Taxonomy" id="128206"/>
    <lineage>
        <taxon>Eukaryota</taxon>
        <taxon>Viridiplantae</taxon>
        <taxon>Streptophyta</taxon>
        <taxon>Embryophyta</taxon>
        <taxon>Bryophyta</taxon>
        <taxon>Sphagnophytina</taxon>
        <taxon>Sphagnopsida</taxon>
        <taxon>Sphagnales</taxon>
        <taxon>Sphagnaceae</taxon>
        <taxon>Sphagnum</taxon>
    </lineage>
</organism>
<sequence>MGSNVSTTCHVNGYASTAVINGRYSFVAECERSGSFIATEALGFLVGASALENRGLEIPGEKRGGGSGRSSACEFWKE</sequence>
<feature type="region of interest" description="Disordered" evidence="1">
    <location>
        <begin position="58"/>
        <end position="78"/>
    </location>
</feature>
<keyword evidence="3" id="KW-1185">Reference proteome</keyword>
<dbReference type="Proteomes" id="UP001497444">
    <property type="component" value="Chromosome 6"/>
</dbReference>
<gene>
    <name evidence="2" type="ORF">CSSPJE1EN1_LOCUS20262</name>
</gene>
<protein>
    <submittedName>
        <fullName evidence="2">Uncharacterized protein</fullName>
    </submittedName>
</protein>
<evidence type="ECO:0000313" key="2">
    <source>
        <dbReference type="EMBL" id="CAK9274784.1"/>
    </source>
</evidence>